<sequence length="525" mass="58008">HIRIWDSRTLQTQKVLGTGALENAVIALTFSGTLDRLAAIDSSEGHMMSVWDIKSGRKLTEARVDTEVVCQAGFSPRSPDTIVTAGKEHLVWWELGVETGTLQEVARANYDQRYNKAKYIICFVHNERGDLITGDSNGTVFVWGEGGNNITQALKHIHEGPVFSLLMMKNFLLTAGRDGMVFAFPWGKNMEHTGFSASLQVPRVEGGIRMQCVTADGAVLLLGTTVNSILSAGLTRLIFLSSQGHFDDVKAICPQPSHAAPGQFVTAGNDGTVCMHDSDSHILQWKFVIKVLASFSHDYSYYMKTFCTTFNCILPVTLVHTMCRASKIARGRITVIKICPDGDRIAIGCQDGSVQILQLTDYCSKLELLGKCKGHKGAITGLDWSADLPTGGYIIQTSSSQYQHFLWDVDQCVQLTDMAGLRNTEWLTYNCILGYVVKDIWNAGLDGRDVRTLDRAPNWRHVGTADERGEIHIFTYPCAHKDAQADTYKCHSSQVSCLRFLHDNVHLVTAGGKDTSILLWKIVSQ</sequence>
<dbReference type="FunFam" id="2.130.10.10:FF:003615">
    <property type="entry name" value="Uncharacterized protein"/>
    <property type="match status" value="1"/>
</dbReference>
<dbReference type="SMART" id="SM00320">
    <property type="entry name" value="WD40"/>
    <property type="match status" value="7"/>
</dbReference>
<feature type="domain" description="EML-like first beta-propeller" evidence="4">
    <location>
        <begin position="1"/>
        <end position="231"/>
    </location>
</feature>
<name>C3YFV7_BRAFL</name>
<dbReference type="eggNOG" id="KOG2106">
    <property type="taxonomic scope" value="Eukaryota"/>
</dbReference>
<keyword evidence="1 3" id="KW-0853">WD repeat</keyword>
<evidence type="ECO:0000313" key="6">
    <source>
        <dbReference type="EMBL" id="EEN60762.1"/>
    </source>
</evidence>
<dbReference type="InterPro" id="IPR055439">
    <property type="entry name" value="Beta-prop_EML_1st"/>
</dbReference>
<protein>
    <recommendedName>
        <fullName evidence="7">HELP domain-containing protein</fullName>
    </recommendedName>
</protein>
<dbReference type="SUPFAM" id="SSF50978">
    <property type="entry name" value="WD40 repeat-like"/>
    <property type="match status" value="1"/>
</dbReference>
<dbReference type="Pfam" id="PF23414">
    <property type="entry name" value="Beta-prop_EML_2"/>
    <property type="match status" value="1"/>
</dbReference>
<dbReference type="InterPro" id="IPR036322">
    <property type="entry name" value="WD40_repeat_dom_sf"/>
</dbReference>
<dbReference type="PANTHER" id="PTHR13720:SF58">
    <property type="entry name" value="HELP DOMAIN-CONTAINING PROTEIN"/>
    <property type="match status" value="1"/>
</dbReference>
<dbReference type="InterPro" id="IPR011047">
    <property type="entry name" value="Quinoprotein_ADH-like_sf"/>
</dbReference>
<dbReference type="InterPro" id="IPR055442">
    <property type="entry name" value="Beta-prop_EML-like_2nd"/>
</dbReference>
<keyword evidence="2" id="KW-0677">Repeat</keyword>
<dbReference type="InParanoid" id="C3YFV7"/>
<dbReference type="PROSITE" id="PS50294">
    <property type="entry name" value="WD_REPEATS_REGION"/>
    <property type="match status" value="1"/>
</dbReference>
<dbReference type="InterPro" id="IPR015943">
    <property type="entry name" value="WD40/YVTN_repeat-like_dom_sf"/>
</dbReference>
<dbReference type="Gene3D" id="2.130.10.10">
    <property type="entry name" value="YVTN repeat-like/Quinoprotein amine dehydrogenase"/>
    <property type="match status" value="2"/>
</dbReference>
<organism>
    <name type="scientific">Branchiostoma floridae</name>
    <name type="common">Florida lancelet</name>
    <name type="synonym">Amphioxus</name>
    <dbReference type="NCBI Taxonomy" id="7739"/>
    <lineage>
        <taxon>Eukaryota</taxon>
        <taxon>Metazoa</taxon>
        <taxon>Chordata</taxon>
        <taxon>Cephalochordata</taxon>
        <taxon>Leptocardii</taxon>
        <taxon>Amphioxiformes</taxon>
        <taxon>Branchiostomatidae</taxon>
        <taxon>Branchiostoma</taxon>
    </lineage>
</organism>
<dbReference type="PROSITE" id="PS50082">
    <property type="entry name" value="WD_REPEATS_2"/>
    <property type="match status" value="1"/>
</dbReference>
<evidence type="ECO:0000259" key="5">
    <source>
        <dbReference type="Pfam" id="PF23414"/>
    </source>
</evidence>
<evidence type="ECO:0008006" key="7">
    <source>
        <dbReference type="Google" id="ProtNLM"/>
    </source>
</evidence>
<feature type="domain" description="EML-like second beta-propeller" evidence="5">
    <location>
        <begin position="258"/>
        <end position="522"/>
    </location>
</feature>
<reference evidence="6" key="1">
    <citation type="journal article" date="2008" name="Nature">
        <title>The amphioxus genome and the evolution of the chordate karyotype.</title>
        <authorList>
            <consortium name="US DOE Joint Genome Institute (JGI-PGF)"/>
            <person name="Putnam N.H."/>
            <person name="Butts T."/>
            <person name="Ferrier D.E.K."/>
            <person name="Furlong R.F."/>
            <person name="Hellsten U."/>
            <person name="Kawashima T."/>
            <person name="Robinson-Rechavi M."/>
            <person name="Shoguchi E."/>
            <person name="Terry A."/>
            <person name="Yu J.-K."/>
            <person name="Benito-Gutierrez E.L."/>
            <person name="Dubchak I."/>
            <person name="Garcia-Fernandez J."/>
            <person name="Gibson-Brown J.J."/>
            <person name="Grigoriev I.V."/>
            <person name="Horton A.C."/>
            <person name="de Jong P.J."/>
            <person name="Jurka J."/>
            <person name="Kapitonov V.V."/>
            <person name="Kohara Y."/>
            <person name="Kuroki Y."/>
            <person name="Lindquist E."/>
            <person name="Lucas S."/>
            <person name="Osoegawa K."/>
            <person name="Pennacchio L.A."/>
            <person name="Salamov A.A."/>
            <person name="Satou Y."/>
            <person name="Sauka-Spengler T."/>
            <person name="Schmutz J."/>
            <person name="Shin-I T."/>
            <person name="Toyoda A."/>
            <person name="Bronner-Fraser M."/>
            <person name="Fujiyama A."/>
            <person name="Holland L.Z."/>
            <person name="Holland P.W.H."/>
            <person name="Satoh N."/>
            <person name="Rokhsar D.S."/>
        </authorList>
    </citation>
    <scope>NUCLEOTIDE SEQUENCE [LARGE SCALE GENOMIC DNA]</scope>
    <source>
        <strain evidence="6">S238N-H82</strain>
        <tissue evidence="6">Testes</tissue>
    </source>
</reference>
<dbReference type="SUPFAM" id="SSF50998">
    <property type="entry name" value="Quinoprotein alcohol dehydrogenase-like"/>
    <property type="match status" value="1"/>
</dbReference>
<evidence type="ECO:0000256" key="2">
    <source>
        <dbReference type="ARBA" id="ARBA00022737"/>
    </source>
</evidence>
<dbReference type="InterPro" id="IPR050630">
    <property type="entry name" value="WD_repeat_EMAP"/>
</dbReference>
<proteinExistence type="predicted"/>
<dbReference type="AlphaFoldDB" id="C3YFV7"/>
<dbReference type="Pfam" id="PF23409">
    <property type="entry name" value="Beta-prop_EML"/>
    <property type="match status" value="1"/>
</dbReference>
<gene>
    <name evidence="6" type="ORF">BRAFLDRAFT_222468</name>
</gene>
<feature type="non-terminal residue" evidence="6">
    <location>
        <position position="1"/>
    </location>
</feature>
<dbReference type="EMBL" id="GG666510">
    <property type="protein sequence ID" value="EEN60762.1"/>
    <property type="molecule type" value="Genomic_DNA"/>
</dbReference>
<dbReference type="PANTHER" id="PTHR13720">
    <property type="entry name" value="WD-40 REPEAT PROTEIN"/>
    <property type="match status" value="1"/>
</dbReference>
<evidence type="ECO:0000256" key="3">
    <source>
        <dbReference type="PROSITE-ProRule" id="PRU00221"/>
    </source>
</evidence>
<dbReference type="STRING" id="7739.C3YFV7"/>
<feature type="repeat" description="WD" evidence="3">
    <location>
        <begin position="488"/>
        <end position="525"/>
    </location>
</feature>
<evidence type="ECO:0000256" key="1">
    <source>
        <dbReference type="ARBA" id="ARBA00022574"/>
    </source>
</evidence>
<accession>C3YFV7</accession>
<evidence type="ECO:0000259" key="4">
    <source>
        <dbReference type="Pfam" id="PF23409"/>
    </source>
</evidence>
<dbReference type="InterPro" id="IPR001680">
    <property type="entry name" value="WD40_rpt"/>
</dbReference>